<gene>
    <name evidence="3" type="ORF">Slati_4473200</name>
</gene>
<dbReference type="AlphaFoldDB" id="A0AAW2SSE5"/>
<organism evidence="3">
    <name type="scientific">Sesamum latifolium</name>
    <dbReference type="NCBI Taxonomy" id="2727402"/>
    <lineage>
        <taxon>Eukaryota</taxon>
        <taxon>Viridiplantae</taxon>
        <taxon>Streptophyta</taxon>
        <taxon>Embryophyta</taxon>
        <taxon>Tracheophyta</taxon>
        <taxon>Spermatophyta</taxon>
        <taxon>Magnoliopsida</taxon>
        <taxon>eudicotyledons</taxon>
        <taxon>Gunneridae</taxon>
        <taxon>Pentapetalae</taxon>
        <taxon>asterids</taxon>
        <taxon>lamiids</taxon>
        <taxon>Lamiales</taxon>
        <taxon>Pedaliaceae</taxon>
        <taxon>Sesamum</taxon>
    </lineage>
</organism>
<sequence>MSTANTPLVHDVPPATSPQLSTLSPTPTPTPTAPPDSISVPPPRRTNRSIHKPSWLTDYICDCASHSSSTCIPSTFTPAHISFVALLSSIQEPRTYHQATLDGRWVAAMNQELAALEQNDTWDIVNLPPDKKAIGSCWVFKLKLNPDGTIQRHKARLVAKGYNQGWPLLQIDVNNAFLHGFLDEEVYMTPPEGYTKTLPGQDAHMLEAKSAPTPLPPGFKLTSDGGSLLCDPGSYRRLVGCLLYLGFSRPDVSFVVQQLSQFLQHPRSSHWDAAMHVLRYLKGTSSLGLFFSSQNSLQLSVFTDASWASCTDTRRSITGFCIFLGSTLISWKTKKQATVSRSSTEAEYRSMGAAVSELLWISYLLRDLQIPLSLPVPFWCDNKAALHITANPVFHERTKHLDIDCHLVRDQFKLGFISPQHVPGRDQVADLFTKSLPAGDFSRLFFKLGLAPQAPS</sequence>
<comment type="caution">
    <text evidence="3">The sequence shown here is derived from an EMBL/GenBank/DDBJ whole genome shotgun (WGS) entry which is preliminary data.</text>
</comment>
<dbReference type="EMBL" id="JACGWN010000016">
    <property type="protein sequence ID" value="KAL0395070.1"/>
    <property type="molecule type" value="Genomic_DNA"/>
</dbReference>
<evidence type="ECO:0000256" key="1">
    <source>
        <dbReference type="SAM" id="MobiDB-lite"/>
    </source>
</evidence>
<dbReference type="InterPro" id="IPR013103">
    <property type="entry name" value="RVT_2"/>
</dbReference>
<evidence type="ECO:0000313" key="3">
    <source>
        <dbReference type="EMBL" id="KAL0395070.1"/>
    </source>
</evidence>
<reference evidence="3" key="1">
    <citation type="submission" date="2020-06" db="EMBL/GenBank/DDBJ databases">
        <authorList>
            <person name="Li T."/>
            <person name="Hu X."/>
            <person name="Zhang T."/>
            <person name="Song X."/>
            <person name="Zhang H."/>
            <person name="Dai N."/>
            <person name="Sheng W."/>
            <person name="Hou X."/>
            <person name="Wei L."/>
        </authorList>
    </citation>
    <scope>NUCLEOTIDE SEQUENCE</scope>
    <source>
        <strain evidence="3">KEN1</strain>
        <tissue evidence="3">Leaf</tissue>
    </source>
</reference>
<name>A0AAW2SSE5_9LAMI</name>
<feature type="region of interest" description="Disordered" evidence="1">
    <location>
        <begin position="1"/>
        <end position="50"/>
    </location>
</feature>
<proteinExistence type="predicted"/>
<protein>
    <submittedName>
        <fullName evidence="3">Retrovirus-related Pol polyprotein from transposon RE2</fullName>
    </submittedName>
</protein>
<reference evidence="3" key="2">
    <citation type="journal article" date="2024" name="Plant">
        <title>Genomic evolution and insights into agronomic trait innovations of Sesamum species.</title>
        <authorList>
            <person name="Miao H."/>
            <person name="Wang L."/>
            <person name="Qu L."/>
            <person name="Liu H."/>
            <person name="Sun Y."/>
            <person name="Le M."/>
            <person name="Wang Q."/>
            <person name="Wei S."/>
            <person name="Zheng Y."/>
            <person name="Lin W."/>
            <person name="Duan Y."/>
            <person name="Cao H."/>
            <person name="Xiong S."/>
            <person name="Wang X."/>
            <person name="Wei L."/>
            <person name="Li C."/>
            <person name="Ma Q."/>
            <person name="Ju M."/>
            <person name="Zhao R."/>
            <person name="Li G."/>
            <person name="Mu C."/>
            <person name="Tian Q."/>
            <person name="Mei H."/>
            <person name="Zhang T."/>
            <person name="Gao T."/>
            <person name="Zhang H."/>
        </authorList>
    </citation>
    <scope>NUCLEOTIDE SEQUENCE</scope>
    <source>
        <strain evidence="3">KEN1</strain>
    </source>
</reference>
<dbReference type="PANTHER" id="PTHR11439:SF465">
    <property type="entry name" value="REVERSE TRANSCRIPTASE TY1_COPIA-TYPE DOMAIN-CONTAINING PROTEIN"/>
    <property type="match status" value="1"/>
</dbReference>
<dbReference type="PANTHER" id="PTHR11439">
    <property type="entry name" value="GAG-POL-RELATED RETROTRANSPOSON"/>
    <property type="match status" value="1"/>
</dbReference>
<dbReference type="Pfam" id="PF07727">
    <property type="entry name" value="RVT_2"/>
    <property type="match status" value="1"/>
</dbReference>
<evidence type="ECO:0000259" key="2">
    <source>
        <dbReference type="Pfam" id="PF07727"/>
    </source>
</evidence>
<feature type="compositionally biased region" description="Low complexity" evidence="1">
    <location>
        <begin position="13"/>
        <end position="25"/>
    </location>
</feature>
<dbReference type="SUPFAM" id="SSF56672">
    <property type="entry name" value="DNA/RNA polymerases"/>
    <property type="match status" value="1"/>
</dbReference>
<feature type="domain" description="Reverse transcriptase Ty1/copia-type" evidence="2">
    <location>
        <begin position="119"/>
        <end position="164"/>
    </location>
</feature>
<dbReference type="CDD" id="cd09272">
    <property type="entry name" value="RNase_HI_RT_Ty1"/>
    <property type="match status" value="1"/>
</dbReference>
<feature type="compositionally biased region" description="Pro residues" evidence="1">
    <location>
        <begin position="26"/>
        <end position="44"/>
    </location>
</feature>
<accession>A0AAW2SSE5</accession>
<dbReference type="InterPro" id="IPR043502">
    <property type="entry name" value="DNA/RNA_pol_sf"/>
</dbReference>